<feature type="domain" description="Enoyl reductase (ER)" evidence="8">
    <location>
        <begin position="17"/>
        <end position="378"/>
    </location>
</feature>
<dbReference type="GO" id="GO:0005829">
    <property type="term" value="C:cytosol"/>
    <property type="evidence" value="ECO:0007669"/>
    <property type="project" value="TreeGrafter"/>
</dbReference>
<evidence type="ECO:0000256" key="3">
    <source>
        <dbReference type="ARBA" id="ARBA00022833"/>
    </source>
</evidence>
<dbReference type="PANTHER" id="PTHR43880:SF56">
    <property type="entry name" value="ALCOHOL DEHYDROGENASE-LIKE 4"/>
    <property type="match status" value="1"/>
</dbReference>
<keyword evidence="10" id="KW-1185">Reference proteome</keyword>
<dbReference type="OrthoDB" id="417550at2759"/>
<dbReference type="Proteomes" id="UP000886520">
    <property type="component" value="Chromosome 11"/>
</dbReference>
<dbReference type="PANTHER" id="PTHR43880">
    <property type="entry name" value="ALCOHOL DEHYDROGENASE"/>
    <property type="match status" value="1"/>
</dbReference>
<dbReference type="Pfam" id="PF08240">
    <property type="entry name" value="ADH_N"/>
    <property type="match status" value="1"/>
</dbReference>
<dbReference type="EMBL" id="JABFUD020000011">
    <property type="protein sequence ID" value="KAI5073492.1"/>
    <property type="molecule type" value="Genomic_DNA"/>
</dbReference>
<evidence type="ECO:0000256" key="7">
    <source>
        <dbReference type="RuleBase" id="RU361277"/>
    </source>
</evidence>
<gene>
    <name evidence="9" type="ORF">GOP47_0011505</name>
</gene>
<dbReference type="InterPro" id="IPR011032">
    <property type="entry name" value="GroES-like_sf"/>
</dbReference>
<dbReference type="Gene3D" id="3.90.180.10">
    <property type="entry name" value="Medium-chain alcohol dehydrogenases, catalytic domain"/>
    <property type="match status" value="1"/>
</dbReference>
<reference evidence="9" key="1">
    <citation type="submission" date="2021-01" db="EMBL/GenBank/DDBJ databases">
        <title>Adiantum capillus-veneris genome.</title>
        <authorList>
            <person name="Fang Y."/>
            <person name="Liao Q."/>
        </authorList>
    </citation>
    <scope>NUCLEOTIDE SEQUENCE</scope>
    <source>
        <strain evidence="9">H3</strain>
        <tissue evidence="9">Leaf</tissue>
    </source>
</reference>
<dbReference type="InterPro" id="IPR002328">
    <property type="entry name" value="ADH_Zn_CS"/>
</dbReference>
<comment type="similarity">
    <text evidence="6">Belongs to the zinc-containing alcohol dehydrogenase family. Class-IV subfamily.</text>
</comment>
<dbReference type="InterPro" id="IPR013149">
    <property type="entry name" value="ADH-like_C"/>
</dbReference>
<dbReference type="PROSITE" id="PS00059">
    <property type="entry name" value="ADH_ZINC"/>
    <property type="match status" value="1"/>
</dbReference>
<protein>
    <recommendedName>
        <fullName evidence="8">Enoyl reductase (ER) domain-containing protein</fullName>
    </recommendedName>
</protein>
<evidence type="ECO:0000256" key="6">
    <source>
        <dbReference type="ARBA" id="ARBA00060764"/>
    </source>
</evidence>
<dbReference type="InterPro" id="IPR036291">
    <property type="entry name" value="NAD(P)-bd_dom_sf"/>
</dbReference>
<name>A0A9D4ZGT9_ADICA</name>
<dbReference type="Gene3D" id="3.40.50.720">
    <property type="entry name" value="NAD(P)-binding Rossmann-like Domain"/>
    <property type="match status" value="1"/>
</dbReference>
<keyword evidence="4" id="KW-0560">Oxidoreductase</keyword>
<keyword evidence="5" id="KW-0520">NAD</keyword>
<evidence type="ECO:0000313" key="9">
    <source>
        <dbReference type="EMBL" id="KAI5073492.1"/>
    </source>
</evidence>
<organism evidence="9 10">
    <name type="scientific">Adiantum capillus-veneris</name>
    <name type="common">Maidenhair fern</name>
    <dbReference type="NCBI Taxonomy" id="13818"/>
    <lineage>
        <taxon>Eukaryota</taxon>
        <taxon>Viridiplantae</taxon>
        <taxon>Streptophyta</taxon>
        <taxon>Embryophyta</taxon>
        <taxon>Tracheophyta</taxon>
        <taxon>Polypodiopsida</taxon>
        <taxon>Polypodiidae</taxon>
        <taxon>Polypodiales</taxon>
        <taxon>Pteridineae</taxon>
        <taxon>Pteridaceae</taxon>
        <taxon>Vittarioideae</taxon>
        <taxon>Adiantum</taxon>
    </lineage>
</organism>
<dbReference type="InterPro" id="IPR013154">
    <property type="entry name" value="ADH-like_N"/>
</dbReference>
<dbReference type="GO" id="GO:0008270">
    <property type="term" value="F:zinc ion binding"/>
    <property type="evidence" value="ECO:0007669"/>
    <property type="project" value="InterPro"/>
</dbReference>
<dbReference type="AlphaFoldDB" id="A0A9D4ZGT9"/>
<dbReference type="SMART" id="SM00829">
    <property type="entry name" value="PKS_ER"/>
    <property type="match status" value="1"/>
</dbReference>
<accession>A0A9D4ZGT9</accession>
<evidence type="ECO:0000256" key="5">
    <source>
        <dbReference type="ARBA" id="ARBA00023027"/>
    </source>
</evidence>
<evidence type="ECO:0000256" key="2">
    <source>
        <dbReference type="ARBA" id="ARBA00022723"/>
    </source>
</evidence>
<evidence type="ECO:0000256" key="4">
    <source>
        <dbReference type="ARBA" id="ARBA00023002"/>
    </source>
</evidence>
<evidence type="ECO:0000313" key="10">
    <source>
        <dbReference type="Proteomes" id="UP000886520"/>
    </source>
</evidence>
<dbReference type="SUPFAM" id="SSF50129">
    <property type="entry name" value="GroES-like"/>
    <property type="match status" value="2"/>
</dbReference>
<proteinExistence type="inferred from homology"/>
<comment type="caution">
    <text evidence="9">The sequence shown here is derived from an EMBL/GenBank/DDBJ whole genome shotgun (WGS) entry which is preliminary data.</text>
</comment>
<keyword evidence="3 7" id="KW-0862">Zinc</keyword>
<dbReference type="FunFam" id="3.90.180.10:FF:000067">
    <property type="entry name" value="alcohol dehydrogenase 1-like isoform X1"/>
    <property type="match status" value="1"/>
</dbReference>
<sequence length="381" mass="40631">MAPPALPIKCKAAVAWGANQALVIEEIEVDAPQAGEVRIRIAATSLCHTDLTFLGVEQLQFPRILGHEAAGIVESVGEGVDDLKVGDHVLPVYQGECGKCTPCKSQTNNLCEEYWPFLKTTMMLHPLDQKSRFSITREGRTQPILSFFTSTFSEYTVVKADCCAKISEEAPLDKAFLMSCGVSTGLGAAWNIANVQKGSTVAVFGLGTIGLAVADGARIAGASRIIGVDINPSKFELAKKCGVTECVNPKEYDKPVQQVLQGLTNGGVDYAFECAGKMELVVAALESTQEGHGKTVVVGLDTPGSKLILDPTSLLCGRSIMGCVFGGFKGKTHVPGLVDMITKKEVVAENYISCVLPFEEINKAIDLLKNGKSLRCVLTMS</sequence>
<dbReference type="InterPro" id="IPR020843">
    <property type="entry name" value="ER"/>
</dbReference>
<dbReference type="FunFam" id="3.40.50.720:FF:000003">
    <property type="entry name" value="S-(hydroxymethyl)glutathione dehydrogenase"/>
    <property type="match status" value="1"/>
</dbReference>
<evidence type="ECO:0000259" key="8">
    <source>
        <dbReference type="SMART" id="SM00829"/>
    </source>
</evidence>
<dbReference type="GO" id="GO:0051903">
    <property type="term" value="F:S-(hydroxymethyl)glutathione dehydrogenase [NAD(P)+] activity"/>
    <property type="evidence" value="ECO:0007669"/>
    <property type="project" value="TreeGrafter"/>
</dbReference>
<evidence type="ECO:0000256" key="1">
    <source>
        <dbReference type="ARBA" id="ARBA00001947"/>
    </source>
</evidence>
<dbReference type="SUPFAM" id="SSF51735">
    <property type="entry name" value="NAD(P)-binding Rossmann-fold domains"/>
    <property type="match status" value="1"/>
</dbReference>
<comment type="cofactor">
    <cofactor evidence="1 7">
        <name>Zn(2+)</name>
        <dbReference type="ChEBI" id="CHEBI:29105"/>
    </cofactor>
</comment>
<keyword evidence="2 7" id="KW-0479">Metal-binding</keyword>
<dbReference type="GO" id="GO:0046294">
    <property type="term" value="P:formaldehyde catabolic process"/>
    <property type="evidence" value="ECO:0007669"/>
    <property type="project" value="TreeGrafter"/>
</dbReference>
<dbReference type="Pfam" id="PF00107">
    <property type="entry name" value="ADH_zinc_N"/>
    <property type="match status" value="1"/>
</dbReference>